<keyword evidence="1" id="KW-1133">Transmembrane helix</keyword>
<dbReference type="Proteomes" id="UP001285908">
    <property type="component" value="Unassembled WGS sequence"/>
</dbReference>
<keyword evidence="1" id="KW-0472">Membrane</keyword>
<dbReference type="EMBL" id="JAULSX010000001">
    <property type="protein sequence ID" value="KAK3498774.1"/>
    <property type="molecule type" value="Genomic_DNA"/>
</dbReference>
<protein>
    <submittedName>
        <fullName evidence="2">Uncharacterized protein</fullName>
    </submittedName>
</protein>
<sequence>MDGFNLDGRAGGRDGRTGWRIIPWGARDTFVMGSLQFAMPSFPLLLIMYKMASFSYFHSTASASSSFSSLSLYAVTRRHLIDVASTCYFCNHHHHHHHHHHGHGVVAIHLLWLGSLVTGSVGWKNGVRQAERIGTSRQGWVIGLGWFRRRSTGNCTLGSGLVSGRAFGGKHTSIR</sequence>
<dbReference type="GeneID" id="87879317"/>
<gene>
    <name evidence="2" type="ORF">B0T23DRAFT_721</name>
</gene>
<keyword evidence="1" id="KW-0812">Transmembrane</keyword>
<accession>A0AAJ0MUK8</accession>
<feature type="transmembrane region" description="Helical" evidence="1">
    <location>
        <begin position="30"/>
        <end position="49"/>
    </location>
</feature>
<evidence type="ECO:0000313" key="2">
    <source>
        <dbReference type="EMBL" id="KAK3498774.1"/>
    </source>
</evidence>
<evidence type="ECO:0000256" key="1">
    <source>
        <dbReference type="SAM" id="Phobius"/>
    </source>
</evidence>
<dbReference type="RefSeq" id="XP_062696407.1">
    <property type="nucleotide sequence ID" value="XM_062841695.1"/>
</dbReference>
<reference evidence="2 3" key="1">
    <citation type="journal article" date="2023" name="Mol. Phylogenet. Evol.">
        <title>Genome-scale phylogeny and comparative genomics of the fungal order Sordariales.</title>
        <authorList>
            <person name="Hensen N."/>
            <person name="Bonometti L."/>
            <person name="Westerberg I."/>
            <person name="Brannstrom I.O."/>
            <person name="Guillou S."/>
            <person name="Cros-Aarteil S."/>
            <person name="Calhoun S."/>
            <person name="Haridas S."/>
            <person name="Kuo A."/>
            <person name="Mondo S."/>
            <person name="Pangilinan J."/>
            <person name="Riley R."/>
            <person name="LaButti K."/>
            <person name="Andreopoulos B."/>
            <person name="Lipzen A."/>
            <person name="Chen C."/>
            <person name="Yan M."/>
            <person name="Daum C."/>
            <person name="Ng V."/>
            <person name="Clum A."/>
            <person name="Steindorff A."/>
            <person name="Ohm R.A."/>
            <person name="Martin F."/>
            <person name="Silar P."/>
            <person name="Natvig D.O."/>
            <person name="Lalanne C."/>
            <person name="Gautier V."/>
            <person name="Ament-Velasquez S.L."/>
            <person name="Kruys A."/>
            <person name="Hutchinson M.I."/>
            <person name="Powell A.J."/>
            <person name="Barry K."/>
            <person name="Miller A.N."/>
            <person name="Grigoriev I.V."/>
            <person name="Debuchy R."/>
            <person name="Gladieux P."/>
            <person name="Hiltunen Thoren M."/>
            <person name="Johannesson H."/>
        </authorList>
    </citation>
    <scope>NUCLEOTIDE SEQUENCE [LARGE SCALE GENOMIC DNA]</scope>
    <source>
        <strain evidence="2 3">FGSC 10403</strain>
    </source>
</reference>
<comment type="caution">
    <text evidence="2">The sequence shown here is derived from an EMBL/GenBank/DDBJ whole genome shotgun (WGS) entry which is preliminary data.</text>
</comment>
<name>A0AAJ0MUK8_9PEZI</name>
<proteinExistence type="predicted"/>
<organism evidence="2 3">
    <name type="scientific">Neurospora hispaniola</name>
    <dbReference type="NCBI Taxonomy" id="588809"/>
    <lineage>
        <taxon>Eukaryota</taxon>
        <taxon>Fungi</taxon>
        <taxon>Dikarya</taxon>
        <taxon>Ascomycota</taxon>
        <taxon>Pezizomycotina</taxon>
        <taxon>Sordariomycetes</taxon>
        <taxon>Sordariomycetidae</taxon>
        <taxon>Sordariales</taxon>
        <taxon>Sordariaceae</taxon>
        <taxon>Neurospora</taxon>
    </lineage>
</organism>
<evidence type="ECO:0000313" key="3">
    <source>
        <dbReference type="Proteomes" id="UP001285908"/>
    </source>
</evidence>
<dbReference type="AlphaFoldDB" id="A0AAJ0MUK8"/>
<keyword evidence="3" id="KW-1185">Reference proteome</keyword>